<dbReference type="InterPro" id="IPR028939">
    <property type="entry name" value="P5C_Rdtase_cat_N"/>
</dbReference>
<sequence>MNADPTVPATPPVSGRVAFLGCGSMNEAVLAGLLAAGTPAASVTATVRRPERAEELRGRYPGLSVLAEQEDPEANRKAVAGASVAVLGVKPAGITALCRSIAPVLARQTVVVSVAAAVTVATMEAALPAGQPLVRSMPNTPLKVRRGAVGLAPGSSATESQLAAAAAVFAGAGTVVVVPEEQLDAVSAISGSGPAYAFYLAEAMAAAGVGLGLDAALAMTLARETVAGAGLMLAQEGADPAALRKAVTSPNGTTERAIAAFDAEGLPAIIAAGARAAEARAAELSRELG</sequence>
<dbReference type="RefSeq" id="WP_237822869.1">
    <property type="nucleotide sequence ID" value="NZ_JAKLTQ010000014.1"/>
</dbReference>
<dbReference type="Gene3D" id="1.10.3730.10">
    <property type="entry name" value="ProC C-terminal domain-like"/>
    <property type="match status" value="1"/>
</dbReference>
<dbReference type="EC" id="1.5.1.2" evidence="4 5"/>
<reference evidence="9" key="1">
    <citation type="submission" date="2022-01" db="EMBL/GenBank/DDBJ databases">
        <authorList>
            <person name="Jo J.-H."/>
            <person name="Im W.-T."/>
        </authorList>
    </citation>
    <scope>NUCLEOTIDE SEQUENCE</scope>
    <source>
        <strain evidence="9">I2-34</strain>
    </source>
</reference>
<dbReference type="Pfam" id="PF03807">
    <property type="entry name" value="F420_oxidored"/>
    <property type="match status" value="1"/>
</dbReference>
<dbReference type="GO" id="GO:0004735">
    <property type="term" value="F:pyrroline-5-carboxylate reductase activity"/>
    <property type="evidence" value="ECO:0007669"/>
    <property type="project" value="UniProtKB-EC"/>
</dbReference>
<dbReference type="InterPro" id="IPR008927">
    <property type="entry name" value="6-PGluconate_DH-like_C_sf"/>
</dbReference>
<dbReference type="InterPro" id="IPR000304">
    <property type="entry name" value="Pyrroline-COOH_reductase"/>
</dbReference>
<dbReference type="NCBIfam" id="TIGR00112">
    <property type="entry name" value="proC"/>
    <property type="match status" value="1"/>
</dbReference>
<comment type="subcellular location">
    <subcellularLocation>
        <location evidence="4">Cytoplasm</location>
    </subcellularLocation>
</comment>
<evidence type="ECO:0000256" key="1">
    <source>
        <dbReference type="ARBA" id="ARBA00005525"/>
    </source>
</evidence>
<evidence type="ECO:0000256" key="4">
    <source>
        <dbReference type="HAMAP-Rule" id="MF_01925"/>
    </source>
</evidence>
<keyword evidence="10" id="KW-1185">Reference proteome</keyword>
<name>A0ABS9LA07_9MICC</name>
<dbReference type="PROSITE" id="PS00521">
    <property type="entry name" value="P5CR"/>
    <property type="match status" value="1"/>
</dbReference>
<evidence type="ECO:0000256" key="3">
    <source>
        <dbReference type="ARBA" id="ARBA00023002"/>
    </source>
</evidence>
<evidence type="ECO:0000256" key="5">
    <source>
        <dbReference type="NCBIfam" id="TIGR00112"/>
    </source>
</evidence>
<protein>
    <recommendedName>
        <fullName evidence="4 5">Pyrroline-5-carboxylate reductase</fullName>
        <shortName evidence="4">P5C reductase</shortName>
        <shortName evidence="4">P5CR</shortName>
        <ecNumber evidence="4 5">1.5.1.2</ecNumber>
    </recommendedName>
    <alternativeName>
        <fullName evidence="4">PCA reductase</fullName>
    </alternativeName>
</protein>
<dbReference type="PIRSF" id="PIRSF000193">
    <property type="entry name" value="Pyrrol-5-carb_rd"/>
    <property type="match status" value="1"/>
</dbReference>
<evidence type="ECO:0000256" key="2">
    <source>
        <dbReference type="ARBA" id="ARBA00022857"/>
    </source>
</evidence>
<dbReference type="Pfam" id="PF14748">
    <property type="entry name" value="P5CR_dimer"/>
    <property type="match status" value="1"/>
</dbReference>
<keyword evidence="4 6" id="KW-0641">Proline biosynthesis</keyword>
<keyword evidence="2 4" id="KW-0521">NADP</keyword>
<comment type="catalytic activity">
    <reaction evidence="4 6">
        <text>L-proline + NADP(+) = (S)-1-pyrroline-5-carboxylate + NADPH + 2 H(+)</text>
        <dbReference type="Rhea" id="RHEA:14109"/>
        <dbReference type="ChEBI" id="CHEBI:15378"/>
        <dbReference type="ChEBI" id="CHEBI:17388"/>
        <dbReference type="ChEBI" id="CHEBI:57783"/>
        <dbReference type="ChEBI" id="CHEBI:58349"/>
        <dbReference type="ChEBI" id="CHEBI:60039"/>
        <dbReference type="EC" id="1.5.1.2"/>
    </reaction>
</comment>
<dbReference type="InterPro" id="IPR053790">
    <property type="entry name" value="P5CR-like_CS"/>
</dbReference>
<gene>
    <name evidence="4 9" type="primary">proC</name>
    <name evidence="9" type="ORF">LVY72_16590</name>
</gene>
<comment type="catalytic activity">
    <reaction evidence="4">
        <text>L-proline + NAD(+) = (S)-1-pyrroline-5-carboxylate + NADH + 2 H(+)</text>
        <dbReference type="Rhea" id="RHEA:14105"/>
        <dbReference type="ChEBI" id="CHEBI:15378"/>
        <dbReference type="ChEBI" id="CHEBI:17388"/>
        <dbReference type="ChEBI" id="CHEBI:57540"/>
        <dbReference type="ChEBI" id="CHEBI:57945"/>
        <dbReference type="ChEBI" id="CHEBI:60039"/>
        <dbReference type="EC" id="1.5.1.2"/>
    </reaction>
</comment>
<dbReference type="InterPro" id="IPR029036">
    <property type="entry name" value="P5CR_dimer"/>
</dbReference>
<accession>A0ABS9LA07</accession>
<dbReference type="PANTHER" id="PTHR11645:SF0">
    <property type="entry name" value="PYRROLINE-5-CARBOXYLATE REDUCTASE 3"/>
    <property type="match status" value="1"/>
</dbReference>
<comment type="function">
    <text evidence="4">Catalyzes the reduction of 1-pyrroline-5-carboxylate (PCA) to L-proline.</text>
</comment>
<evidence type="ECO:0000256" key="6">
    <source>
        <dbReference type="RuleBase" id="RU003903"/>
    </source>
</evidence>
<feature type="domain" description="Pyrroline-5-carboxylate reductase catalytic N-terminal" evidence="7">
    <location>
        <begin position="16"/>
        <end position="116"/>
    </location>
</feature>
<dbReference type="SUPFAM" id="SSF48179">
    <property type="entry name" value="6-phosphogluconate dehydrogenase C-terminal domain-like"/>
    <property type="match status" value="1"/>
</dbReference>
<dbReference type="Proteomes" id="UP001165368">
    <property type="component" value="Unassembled WGS sequence"/>
</dbReference>
<organism evidence="9 10">
    <name type="scientific">Arthrobacter hankyongi</name>
    <dbReference type="NCBI Taxonomy" id="2904801"/>
    <lineage>
        <taxon>Bacteria</taxon>
        <taxon>Bacillati</taxon>
        <taxon>Actinomycetota</taxon>
        <taxon>Actinomycetes</taxon>
        <taxon>Micrococcales</taxon>
        <taxon>Micrococcaceae</taxon>
        <taxon>Arthrobacter</taxon>
    </lineage>
</organism>
<comment type="similarity">
    <text evidence="1 4 6">Belongs to the pyrroline-5-carboxylate reductase family.</text>
</comment>
<evidence type="ECO:0000259" key="8">
    <source>
        <dbReference type="Pfam" id="PF14748"/>
    </source>
</evidence>
<evidence type="ECO:0000259" key="7">
    <source>
        <dbReference type="Pfam" id="PF03807"/>
    </source>
</evidence>
<evidence type="ECO:0000313" key="9">
    <source>
        <dbReference type="EMBL" id="MCG2623517.1"/>
    </source>
</evidence>
<evidence type="ECO:0000313" key="10">
    <source>
        <dbReference type="Proteomes" id="UP001165368"/>
    </source>
</evidence>
<dbReference type="Gene3D" id="3.40.50.720">
    <property type="entry name" value="NAD(P)-binding Rossmann-like Domain"/>
    <property type="match status" value="1"/>
</dbReference>
<keyword evidence="4 6" id="KW-0028">Amino-acid biosynthesis</keyword>
<dbReference type="EMBL" id="JAKLTQ010000014">
    <property type="protein sequence ID" value="MCG2623517.1"/>
    <property type="molecule type" value="Genomic_DNA"/>
</dbReference>
<feature type="domain" description="Pyrroline-5-carboxylate reductase dimerisation" evidence="8">
    <location>
        <begin position="180"/>
        <end position="284"/>
    </location>
</feature>
<comment type="pathway">
    <text evidence="4 6">Amino-acid biosynthesis; L-proline biosynthesis; L-proline from L-glutamate 5-semialdehyde: step 1/1.</text>
</comment>
<dbReference type="SUPFAM" id="SSF51735">
    <property type="entry name" value="NAD(P)-binding Rossmann-fold domains"/>
    <property type="match status" value="1"/>
</dbReference>
<dbReference type="InterPro" id="IPR036291">
    <property type="entry name" value="NAD(P)-bd_dom_sf"/>
</dbReference>
<comment type="caution">
    <text evidence="9">The sequence shown here is derived from an EMBL/GenBank/DDBJ whole genome shotgun (WGS) entry which is preliminary data.</text>
</comment>
<keyword evidence="4" id="KW-0963">Cytoplasm</keyword>
<proteinExistence type="inferred from homology"/>
<dbReference type="PANTHER" id="PTHR11645">
    <property type="entry name" value="PYRROLINE-5-CARBOXYLATE REDUCTASE"/>
    <property type="match status" value="1"/>
</dbReference>
<keyword evidence="3 4" id="KW-0560">Oxidoreductase</keyword>
<dbReference type="HAMAP" id="MF_01925">
    <property type="entry name" value="P5C_reductase"/>
    <property type="match status" value="1"/>
</dbReference>